<feature type="transmembrane region" description="Helical" evidence="6">
    <location>
        <begin position="75"/>
        <end position="97"/>
    </location>
</feature>
<evidence type="ECO:0000256" key="4">
    <source>
        <dbReference type="ARBA" id="ARBA00022989"/>
    </source>
</evidence>
<feature type="transmembrane region" description="Helical" evidence="6">
    <location>
        <begin position="283"/>
        <end position="304"/>
    </location>
</feature>
<name>A0A9D2RZV6_9FIRM</name>
<protein>
    <submittedName>
        <fullName evidence="7">FtsW/RodA/SpoVE family cell cycle protein</fullName>
    </submittedName>
</protein>
<feature type="transmembrane region" description="Helical" evidence="6">
    <location>
        <begin position="18"/>
        <end position="38"/>
    </location>
</feature>
<accession>A0A9D2RZV6</accession>
<dbReference type="GO" id="GO:0005886">
    <property type="term" value="C:plasma membrane"/>
    <property type="evidence" value="ECO:0007669"/>
    <property type="project" value="TreeGrafter"/>
</dbReference>
<evidence type="ECO:0000256" key="6">
    <source>
        <dbReference type="SAM" id="Phobius"/>
    </source>
</evidence>
<comment type="caution">
    <text evidence="7">The sequence shown here is derived from an EMBL/GenBank/DDBJ whole genome shotgun (WGS) entry which is preliminary data.</text>
</comment>
<evidence type="ECO:0000313" key="8">
    <source>
        <dbReference type="Proteomes" id="UP000824214"/>
    </source>
</evidence>
<keyword evidence="3" id="KW-0133">Cell shape</keyword>
<dbReference type="Pfam" id="PF01098">
    <property type="entry name" value="FTSW_RODA_SPOVE"/>
    <property type="match status" value="1"/>
</dbReference>
<dbReference type="PANTHER" id="PTHR30474:SF1">
    <property type="entry name" value="PEPTIDOGLYCAN GLYCOSYLTRANSFERASE MRDB"/>
    <property type="match status" value="1"/>
</dbReference>
<sequence>MVLRCIKGIWKYIKRVDILLWLIVAAISAYSLVLLRSVDSAVGSSYFRTQVFAIALGVAGAIVISLLDYGELANFWYLLAGFSVFLMIYTAIFGEAVQGSGGVNARAWINIAGRTFQSSELVKIFFCLTFGKHLDTLRKKGLIDNPLHVVLLGCHALVPMLLCELQGDTGAAVVFFAMFVVMSLAARVKLRYFAVLGGLVLIAIPILWQFVMDEYQKARIVALFNLDNVEVQANEGYQQYQGMISIGSGKFSGQGLFQGSRVASNSVPFQQSDYIFSVAGEELGFIGCSLILLLLFLLLVKILHVAHSSRDDLGKYICFGYFGIIALQSISNIGMCLALLPVMGVTLPFFSAGGSSAACMYFGIGLVQSVYMRRKESDGLRLKRKTPLRFTYSRVKNN</sequence>
<feature type="transmembrane region" description="Helical" evidence="6">
    <location>
        <begin position="349"/>
        <end position="371"/>
    </location>
</feature>
<keyword evidence="4 6" id="KW-1133">Transmembrane helix</keyword>
<dbReference type="GO" id="GO:0032153">
    <property type="term" value="C:cell division site"/>
    <property type="evidence" value="ECO:0007669"/>
    <property type="project" value="TreeGrafter"/>
</dbReference>
<feature type="transmembrane region" description="Helical" evidence="6">
    <location>
        <begin position="50"/>
        <end position="69"/>
    </location>
</feature>
<keyword evidence="5 6" id="KW-0472">Membrane</keyword>
<proteinExistence type="predicted"/>
<organism evidence="7 8">
    <name type="scientific">Candidatus Acutalibacter ornithocaccae</name>
    <dbReference type="NCBI Taxonomy" id="2838416"/>
    <lineage>
        <taxon>Bacteria</taxon>
        <taxon>Bacillati</taxon>
        <taxon>Bacillota</taxon>
        <taxon>Clostridia</taxon>
        <taxon>Eubacteriales</taxon>
        <taxon>Acutalibacteraceae</taxon>
        <taxon>Acutalibacter</taxon>
    </lineage>
</organism>
<dbReference type="GO" id="GO:0051301">
    <property type="term" value="P:cell division"/>
    <property type="evidence" value="ECO:0007669"/>
    <property type="project" value="InterPro"/>
</dbReference>
<dbReference type="AlphaFoldDB" id="A0A9D2RZV6"/>
<keyword evidence="2 6" id="KW-0812">Transmembrane</keyword>
<evidence type="ECO:0000256" key="2">
    <source>
        <dbReference type="ARBA" id="ARBA00022692"/>
    </source>
</evidence>
<gene>
    <name evidence="7" type="ORF">H9942_08875</name>
</gene>
<dbReference type="InterPro" id="IPR001182">
    <property type="entry name" value="FtsW/RodA"/>
</dbReference>
<dbReference type="PANTHER" id="PTHR30474">
    <property type="entry name" value="CELL CYCLE PROTEIN"/>
    <property type="match status" value="1"/>
</dbReference>
<evidence type="ECO:0000256" key="5">
    <source>
        <dbReference type="ARBA" id="ARBA00023136"/>
    </source>
</evidence>
<reference evidence="7" key="2">
    <citation type="submission" date="2021-04" db="EMBL/GenBank/DDBJ databases">
        <authorList>
            <person name="Gilroy R."/>
        </authorList>
    </citation>
    <scope>NUCLEOTIDE SEQUENCE</scope>
    <source>
        <strain evidence="7">ChiBcolR8-3208</strain>
    </source>
</reference>
<evidence type="ECO:0000256" key="3">
    <source>
        <dbReference type="ARBA" id="ARBA00022960"/>
    </source>
</evidence>
<feature type="transmembrane region" description="Helical" evidence="6">
    <location>
        <begin position="316"/>
        <end position="343"/>
    </location>
</feature>
<feature type="transmembrane region" description="Helical" evidence="6">
    <location>
        <begin position="168"/>
        <end position="185"/>
    </location>
</feature>
<dbReference type="EMBL" id="DWXZ01000191">
    <property type="protein sequence ID" value="HJB38164.1"/>
    <property type="molecule type" value="Genomic_DNA"/>
</dbReference>
<evidence type="ECO:0000256" key="1">
    <source>
        <dbReference type="ARBA" id="ARBA00004141"/>
    </source>
</evidence>
<feature type="transmembrane region" description="Helical" evidence="6">
    <location>
        <begin position="192"/>
        <end position="211"/>
    </location>
</feature>
<dbReference type="GO" id="GO:0015648">
    <property type="term" value="F:lipid-linked peptidoglycan transporter activity"/>
    <property type="evidence" value="ECO:0007669"/>
    <property type="project" value="TreeGrafter"/>
</dbReference>
<dbReference type="Proteomes" id="UP000824214">
    <property type="component" value="Unassembled WGS sequence"/>
</dbReference>
<evidence type="ECO:0000313" key="7">
    <source>
        <dbReference type="EMBL" id="HJB38164.1"/>
    </source>
</evidence>
<comment type="subcellular location">
    <subcellularLocation>
        <location evidence="1">Membrane</location>
        <topology evidence="1">Multi-pass membrane protein</topology>
    </subcellularLocation>
</comment>
<dbReference type="GO" id="GO:0008360">
    <property type="term" value="P:regulation of cell shape"/>
    <property type="evidence" value="ECO:0007669"/>
    <property type="project" value="UniProtKB-KW"/>
</dbReference>
<reference evidence="7" key="1">
    <citation type="journal article" date="2021" name="PeerJ">
        <title>Extensive microbial diversity within the chicken gut microbiome revealed by metagenomics and culture.</title>
        <authorList>
            <person name="Gilroy R."/>
            <person name="Ravi A."/>
            <person name="Getino M."/>
            <person name="Pursley I."/>
            <person name="Horton D.L."/>
            <person name="Alikhan N.F."/>
            <person name="Baker D."/>
            <person name="Gharbi K."/>
            <person name="Hall N."/>
            <person name="Watson M."/>
            <person name="Adriaenssens E.M."/>
            <person name="Foster-Nyarko E."/>
            <person name="Jarju S."/>
            <person name="Secka A."/>
            <person name="Antonio M."/>
            <person name="Oren A."/>
            <person name="Chaudhuri R.R."/>
            <person name="La Ragione R."/>
            <person name="Hildebrand F."/>
            <person name="Pallen M.J."/>
        </authorList>
    </citation>
    <scope>NUCLEOTIDE SEQUENCE</scope>
    <source>
        <strain evidence="7">ChiBcolR8-3208</strain>
    </source>
</reference>